<feature type="active site" evidence="5">
    <location>
        <position position="18"/>
    </location>
</feature>
<dbReference type="EC" id="3.6.1.7" evidence="2 5"/>
<dbReference type="EMBL" id="WENB01000001">
    <property type="protein sequence ID" value="KAF0414836.1"/>
    <property type="molecule type" value="Genomic_DNA"/>
</dbReference>
<dbReference type="PANTHER" id="PTHR47268:SF4">
    <property type="entry name" value="ACYLPHOSPHATASE"/>
    <property type="match status" value="1"/>
</dbReference>
<dbReference type="PROSITE" id="PS51160">
    <property type="entry name" value="ACYLPHOSPHATASE_3"/>
    <property type="match status" value="1"/>
</dbReference>
<protein>
    <recommendedName>
        <fullName evidence="3 5">acylphosphatase</fullName>
        <ecNumber evidence="2 5">3.6.1.7</ecNumber>
    </recommendedName>
</protein>
<dbReference type="InterPro" id="IPR036046">
    <property type="entry name" value="Acylphosphatase-like_dom_sf"/>
</dbReference>
<dbReference type="PRINTS" id="PR00112">
    <property type="entry name" value="ACYLPHPHTASE"/>
</dbReference>
<dbReference type="Proteomes" id="UP000743107">
    <property type="component" value="Unassembled WGS sequence"/>
</dbReference>
<sequence length="90" mass="9832">MKAVHMNASGRVQAVGFRYTTKLLADRLKVTGWVKNNPDGTVEIEAQAPDAVLDQFIDGVKASPSPSGRVNKLTVKSIPLFEGQDFIVKY</sequence>
<dbReference type="InterPro" id="IPR001792">
    <property type="entry name" value="Acylphosphatase-like_dom"/>
</dbReference>
<dbReference type="AlphaFoldDB" id="A0A1Y0VPD6"/>
<reference evidence="10" key="5">
    <citation type="submission" date="2020-11" db="EMBL/GenBank/DDBJ databases">
        <title>Antibiotic susceptibility profiles of Pediococcus pentosaceus from various origins and their implications for the safety assessment of strains with food-technology applications.</title>
        <authorList>
            <person name="Shani N."/>
            <person name="Oberhaensli S."/>
            <person name="Arias E."/>
        </authorList>
    </citation>
    <scope>NUCLEOTIDE SEQUENCE</scope>
    <source>
        <strain evidence="10">FAM 19164</strain>
    </source>
</reference>
<evidence type="ECO:0000256" key="1">
    <source>
        <dbReference type="ARBA" id="ARBA00005614"/>
    </source>
</evidence>
<feature type="active site" evidence="5">
    <location>
        <position position="36"/>
    </location>
</feature>
<dbReference type="Proteomes" id="UP000472573">
    <property type="component" value="Unassembled WGS sequence"/>
</dbReference>
<evidence type="ECO:0000256" key="3">
    <source>
        <dbReference type="ARBA" id="ARBA00015991"/>
    </source>
</evidence>
<comment type="catalytic activity">
    <reaction evidence="4 5">
        <text>an acyl phosphate + H2O = a carboxylate + phosphate + H(+)</text>
        <dbReference type="Rhea" id="RHEA:14965"/>
        <dbReference type="ChEBI" id="CHEBI:15377"/>
        <dbReference type="ChEBI" id="CHEBI:15378"/>
        <dbReference type="ChEBI" id="CHEBI:29067"/>
        <dbReference type="ChEBI" id="CHEBI:43474"/>
        <dbReference type="ChEBI" id="CHEBI:59918"/>
        <dbReference type="EC" id="3.6.1.7"/>
    </reaction>
</comment>
<dbReference type="GO" id="GO:0003998">
    <property type="term" value="F:acylphosphatase activity"/>
    <property type="evidence" value="ECO:0007669"/>
    <property type="project" value="UniProtKB-EC"/>
</dbReference>
<evidence type="ECO:0000313" key="12">
    <source>
        <dbReference type="Proteomes" id="UP000196118"/>
    </source>
</evidence>
<evidence type="ECO:0000256" key="4">
    <source>
        <dbReference type="ARBA" id="ARBA00047645"/>
    </source>
</evidence>
<dbReference type="EMBL" id="CP021474">
    <property type="protein sequence ID" value="ARW20020.1"/>
    <property type="molecule type" value="Genomic_DNA"/>
</dbReference>
<dbReference type="EMBL" id="JADOFV010000001">
    <property type="protein sequence ID" value="MBF7126713.1"/>
    <property type="molecule type" value="Genomic_DNA"/>
</dbReference>
<evidence type="ECO:0000256" key="2">
    <source>
        <dbReference type="ARBA" id="ARBA00012150"/>
    </source>
</evidence>
<name>A0A1Y0VPD6_PEDPE</name>
<evidence type="ECO:0000256" key="5">
    <source>
        <dbReference type="PROSITE-ProRule" id="PRU00520"/>
    </source>
</evidence>
<dbReference type="SUPFAM" id="SSF54975">
    <property type="entry name" value="Acylphosphatase/BLUF domain-like"/>
    <property type="match status" value="1"/>
</dbReference>
<reference evidence="11 14" key="6">
    <citation type="submission" date="2023-02" db="EMBL/GenBank/DDBJ databases">
        <title>Comparative genomics and fermentation flavor characterization of five lactic acid bacteria reveal flavor biosynthesis metabolic pathways in fermented muskmelon puree.</title>
        <authorList>
            <person name="Yuan L."/>
            <person name="Li M."/>
            <person name="Xu X."/>
            <person name="Lao F."/>
            <person name="Wu J."/>
        </authorList>
    </citation>
    <scope>NUCLEOTIDE SEQUENCE [LARGE SCALE GENOMIC DNA]</scope>
    <source>
        <strain evidence="11 14">Ca-4</strain>
    </source>
</reference>
<keyword evidence="5 8" id="KW-0378">Hydrolase</keyword>
<evidence type="ECO:0000259" key="7">
    <source>
        <dbReference type="PROSITE" id="PS51160"/>
    </source>
</evidence>
<reference evidence="8 12" key="1">
    <citation type="submission" date="2017-05" db="EMBL/GenBank/DDBJ databases">
        <title>Genome sequence of Pediococcus pentosaceus strain SRCM100892.</title>
        <authorList>
            <person name="Cho S.H."/>
        </authorList>
    </citation>
    <scope>NUCLEOTIDE SEQUENCE [LARGE SCALE GENOMIC DNA]</scope>
    <source>
        <strain evidence="8 12">SRCM100892</strain>
    </source>
</reference>
<reference evidence="13" key="4">
    <citation type="submission" date="2020-03" db="EMBL/GenBank/DDBJ databases">
        <title>SpeciesPrimer: A bioinformatics pipeline dedicated to the design of qPCR primers for the quantification of bacterial species.</title>
        <authorList>
            <person name="Dreier M."/>
            <person name="Berthoud H."/>
            <person name="Shani N."/>
            <person name="Wechsler D."/>
            <person name="Junier P."/>
        </authorList>
    </citation>
    <scope>NUCLEOTIDE SEQUENCE [LARGE SCALE GENOMIC DNA]</scope>
    <source>
        <strain evidence="13">FAM13073</strain>
    </source>
</reference>
<reference evidence="9" key="3">
    <citation type="submission" date="2019-12" db="EMBL/GenBank/DDBJ databases">
        <title>SpeciesPrimer: A bioinformatics pipeline dedicated to the design of qPCR primers for the quantification of bacterial species.</title>
        <authorList>
            <person name="Dreier M."/>
            <person name="Berthoud H."/>
            <person name="Shani N."/>
            <person name="Wechsler D."/>
            <person name="Junier P."/>
        </authorList>
    </citation>
    <scope>NUCLEOTIDE SEQUENCE</scope>
    <source>
        <strain evidence="9">FAM13073</strain>
    </source>
</reference>
<dbReference type="Pfam" id="PF00708">
    <property type="entry name" value="Acylphosphatase"/>
    <property type="match status" value="1"/>
</dbReference>
<dbReference type="EMBL" id="CP118739">
    <property type="protein sequence ID" value="WEA57522.1"/>
    <property type="molecule type" value="Genomic_DNA"/>
</dbReference>
<evidence type="ECO:0000313" key="11">
    <source>
        <dbReference type="EMBL" id="WEA57522.1"/>
    </source>
</evidence>
<comment type="similarity">
    <text evidence="1 6">Belongs to the acylphosphatase family.</text>
</comment>
<dbReference type="InterPro" id="IPR020456">
    <property type="entry name" value="Acylphosphatase"/>
</dbReference>
<dbReference type="PANTHER" id="PTHR47268">
    <property type="entry name" value="ACYLPHOSPHATASE"/>
    <property type="match status" value="1"/>
</dbReference>
<evidence type="ECO:0000313" key="9">
    <source>
        <dbReference type="EMBL" id="KAF0414836.1"/>
    </source>
</evidence>
<accession>A0A1Y0VPD6</accession>
<evidence type="ECO:0000313" key="14">
    <source>
        <dbReference type="Proteomes" id="UP001214131"/>
    </source>
</evidence>
<organism evidence="8 12">
    <name type="scientific">Pediococcus pentosaceus</name>
    <dbReference type="NCBI Taxonomy" id="1255"/>
    <lineage>
        <taxon>Bacteria</taxon>
        <taxon>Bacillati</taxon>
        <taxon>Bacillota</taxon>
        <taxon>Bacilli</taxon>
        <taxon>Lactobacillales</taxon>
        <taxon>Lactobacillaceae</taxon>
        <taxon>Pediococcus</taxon>
    </lineage>
</organism>
<dbReference type="Gene3D" id="3.30.70.100">
    <property type="match status" value="1"/>
</dbReference>
<keyword evidence="13" id="KW-1185">Reference proteome</keyword>
<evidence type="ECO:0000313" key="10">
    <source>
        <dbReference type="EMBL" id="MBF7126713.1"/>
    </source>
</evidence>
<dbReference type="RefSeq" id="WP_023440263.1">
    <property type="nucleotide sequence ID" value="NZ_BEWQ01000008.1"/>
</dbReference>
<proteinExistence type="inferred from homology"/>
<gene>
    <name evidence="8" type="primary">acyP</name>
    <name evidence="9" type="ORF">GBO79_00495</name>
    <name evidence="10" type="ORF">ITQ97_02525</name>
    <name evidence="11" type="ORF">PWB86_01140</name>
    <name evidence="8" type="ORF">S100892_01449</name>
</gene>
<feature type="domain" description="Acylphosphatase-like" evidence="7">
    <location>
        <begin position="3"/>
        <end position="90"/>
    </location>
</feature>
<reference evidence="9 13" key="2">
    <citation type="submission" date="2019-10" db="EMBL/GenBank/DDBJ databases">
        <authorList>
            <person name="Irmler S."/>
            <person name="Berthoud H."/>
            <person name="Roetschi A."/>
            <person name="Arias E."/>
            <person name="Shani N."/>
            <person name="Wuethrich D."/>
            <person name="Bruggmann R."/>
        </authorList>
    </citation>
    <scope>NUCLEOTIDE SEQUENCE [LARGE SCALE GENOMIC DNA]</scope>
    <source>
        <strain evidence="9 13">FAM13073</strain>
    </source>
</reference>
<evidence type="ECO:0000313" key="8">
    <source>
        <dbReference type="EMBL" id="ARW20020.1"/>
    </source>
</evidence>
<evidence type="ECO:0000313" key="13">
    <source>
        <dbReference type="Proteomes" id="UP000472573"/>
    </source>
</evidence>
<dbReference type="Proteomes" id="UP000196118">
    <property type="component" value="Chromosome"/>
</dbReference>
<evidence type="ECO:0000256" key="6">
    <source>
        <dbReference type="RuleBase" id="RU004168"/>
    </source>
</evidence>
<dbReference type="Proteomes" id="UP001214131">
    <property type="component" value="Chromosome"/>
</dbReference>
<accession>A0A8G0ZEF6</accession>